<evidence type="ECO:0000313" key="1">
    <source>
        <dbReference type="EMBL" id="KAJ9124596.1"/>
    </source>
</evidence>
<organism evidence="1 2">
    <name type="scientific">Naganishia onofrii</name>
    <dbReference type="NCBI Taxonomy" id="1851511"/>
    <lineage>
        <taxon>Eukaryota</taxon>
        <taxon>Fungi</taxon>
        <taxon>Dikarya</taxon>
        <taxon>Basidiomycota</taxon>
        <taxon>Agaricomycotina</taxon>
        <taxon>Tremellomycetes</taxon>
        <taxon>Filobasidiales</taxon>
        <taxon>Filobasidiaceae</taxon>
        <taxon>Naganishia</taxon>
    </lineage>
</organism>
<name>A0ACC2XLS3_9TREE</name>
<gene>
    <name evidence="1" type="ORF">QFC24_003389</name>
</gene>
<protein>
    <submittedName>
        <fullName evidence="1">Uncharacterized protein</fullName>
    </submittedName>
</protein>
<proteinExistence type="predicted"/>
<reference evidence="1" key="1">
    <citation type="submission" date="2023-04" db="EMBL/GenBank/DDBJ databases">
        <title>Draft Genome sequencing of Naganishia species isolated from polar environments using Oxford Nanopore Technology.</title>
        <authorList>
            <person name="Leo P."/>
            <person name="Venkateswaran K."/>
        </authorList>
    </citation>
    <scope>NUCLEOTIDE SEQUENCE</scope>
    <source>
        <strain evidence="1">DBVPG 5303</strain>
    </source>
</reference>
<dbReference type="Proteomes" id="UP001234202">
    <property type="component" value="Unassembled WGS sequence"/>
</dbReference>
<keyword evidence="2" id="KW-1185">Reference proteome</keyword>
<evidence type="ECO:0000313" key="2">
    <source>
        <dbReference type="Proteomes" id="UP001234202"/>
    </source>
</evidence>
<sequence>MWSNKMATLDSIPSEILSTIAFYLAVSPIYTKAAAVAAPPSADTRLSALADTLDTSTFTPAHPSASTSTPIAAPKQIPTFFPTPLVPLLATSKHIAALLAFDANPQLYARIFAEKFDTAAIRRRTSAAARLVEDDGSGAEQKDGIATGGGREEEEMVSGSVTDSALAAELRTRCMMMKRFRMAMRSGQVSWVRPEDLFVVYLMLLENGEPLCGYIDISPVPSAAADDISLLLACERRRQKPTIPSQSHHQCTATCFLVPVPRSRSRRKGDQPGITAKHFGTNVDILDYLAAY</sequence>
<accession>A0ACC2XLS3</accession>
<comment type="caution">
    <text evidence="1">The sequence shown here is derived from an EMBL/GenBank/DDBJ whole genome shotgun (WGS) entry which is preliminary data.</text>
</comment>
<dbReference type="EMBL" id="JASBWV010000010">
    <property type="protein sequence ID" value="KAJ9124596.1"/>
    <property type="molecule type" value="Genomic_DNA"/>
</dbReference>